<dbReference type="SUPFAM" id="SSF52540">
    <property type="entry name" value="P-loop containing nucleoside triphosphate hydrolases"/>
    <property type="match status" value="1"/>
</dbReference>
<keyword evidence="10 13" id="KW-0067">ATP-binding</keyword>
<dbReference type="GO" id="GO:0009245">
    <property type="term" value="P:lipid A biosynthetic process"/>
    <property type="evidence" value="ECO:0007669"/>
    <property type="project" value="UniProtKB-UniRule"/>
</dbReference>
<evidence type="ECO:0000256" key="11">
    <source>
        <dbReference type="ARBA" id="ARBA00023098"/>
    </source>
</evidence>
<evidence type="ECO:0000256" key="2">
    <source>
        <dbReference type="ARBA" id="ARBA00004870"/>
    </source>
</evidence>
<dbReference type="AlphaFoldDB" id="A0A238XTT9"/>
<reference evidence="15" key="1">
    <citation type="submission" date="2017-06" db="EMBL/GenBank/DDBJ databases">
        <authorList>
            <person name="Varghese N."/>
            <person name="Submissions S."/>
        </authorList>
    </citation>
    <scope>NUCLEOTIDE SEQUENCE [LARGE SCALE GENOMIC DNA]</scope>
    <source>
        <strain evidence="15">DSM 27993</strain>
    </source>
</reference>
<dbReference type="PANTHER" id="PTHR42724:SF1">
    <property type="entry name" value="TETRAACYLDISACCHARIDE 4'-KINASE, MITOCHONDRIAL-RELATED"/>
    <property type="match status" value="1"/>
</dbReference>
<evidence type="ECO:0000313" key="15">
    <source>
        <dbReference type="Proteomes" id="UP000198412"/>
    </source>
</evidence>
<dbReference type="PANTHER" id="PTHR42724">
    <property type="entry name" value="TETRAACYLDISACCHARIDE 4'-KINASE"/>
    <property type="match status" value="1"/>
</dbReference>
<evidence type="ECO:0000256" key="1">
    <source>
        <dbReference type="ARBA" id="ARBA00002274"/>
    </source>
</evidence>
<dbReference type="NCBIfam" id="TIGR00682">
    <property type="entry name" value="lpxK"/>
    <property type="match status" value="1"/>
</dbReference>
<evidence type="ECO:0000256" key="6">
    <source>
        <dbReference type="ARBA" id="ARBA00022556"/>
    </source>
</evidence>
<evidence type="ECO:0000256" key="13">
    <source>
        <dbReference type="HAMAP-Rule" id="MF_00409"/>
    </source>
</evidence>
<dbReference type="Pfam" id="PF02606">
    <property type="entry name" value="LpxK"/>
    <property type="match status" value="1"/>
</dbReference>
<evidence type="ECO:0000313" key="14">
    <source>
        <dbReference type="EMBL" id="SNR62120.1"/>
    </source>
</evidence>
<comment type="pathway">
    <text evidence="2 13">Glycolipid biosynthesis; lipid IV(A) biosynthesis; lipid IV(A) from (3R)-3-hydroxytetradecanoyl-[acyl-carrier-protein] and UDP-N-acetyl-alpha-D-glucosamine: step 6/6.</text>
</comment>
<dbReference type="GO" id="GO:0005886">
    <property type="term" value="C:plasma membrane"/>
    <property type="evidence" value="ECO:0007669"/>
    <property type="project" value="TreeGrafter"/>
</dbReference>
<dbReference type="UniPathway" id="UPA00359">
    <property type="reaction ID" value="UER00482"/>
</dbReference>
<keyword evidence="9 13" id="KW-0418">Kinase</keyword>
<evidence type="ECO:0000256" key="3">
    <source>
        <dbReference type="ARBA" id="ARBA00012071"/>
    </source>
</evidence>
<keyword evidence="5 13" id="KW-0444">Lipid biosynthesis</keyword>
<comment type="catalytic activity">
    <reaction evidence="13">
        <text>a lipid A disaccharide + ATP = a lipid IVA + ADP + H(+)</text>
        <dbReference type="Rhea" id="RHEA:67840"/>
        <dbReference type="ChEBI" id="CHEBI:15378"/>
        <dbReference type="ChEBI" id="CHEBI:30616"/>
        <dbReference type="ChEBI" id="CHEBI:176343"/>
        <dbReference type="ChEBI" id="CHEBI:176425"/>
        <dbReference type="ChEBI" id="CHEBI:456216"/>
        <dbReference type="EC" id="2.7.1.130"/>
    </reaction>
</comment>
<dbReference type="EMBL" id="FZNX01000003">
    <property type="protein sequence ID" value="SNR62120.1"/>
    <property type="molecule type" value="Genomic_DNA"/>
</dbReference>
<comment type="similarity">
    <text evidence="13">Belongs to the LpxK family.</text>
</comment>
<dbReference type="GO" id="GO:0005524">
    <property type="term" value="F:ATP binding"/>
    <property type="evidence" value="ECO:0007669"/>
    <property type="project" value="UniProtKB-UniRule"/>
</dbReference>
<feature type="binding site" evidence="13">
    <location>
        <begin position="47"/>
        <end position="54"/>
    </location>
    <ligand>
        <name>ATP</name>
        <dbReference type="ChEBI" id="CHEBI:30616"/>
    </ligand>
</feature>
<evidence type="ECO:0000256" key="12">
    <source>
        <dbReference type="ARBA" id="ARBA00029757"/>
    </source>
</evidence>
<evidence type="ECO:0000256" key="5">
    <source>
        <dbReference type="ARBA" id="ARBA00022516"/>
    </source>
</evidence>
<dbReference type="EC" id="2.7.1.130" evidence="3 13"/>
<keyword evidence="7 13" id="KW-0808">Transferase</keyword>
<accession>A0A238XTT9</accession>
<keyword evidence="15" id="KW-1185">Reference proteome</keyword>
<dbReference type="GO" id="GO:0009029">
    <property type="term" value="F:lipid-A 4'-kinase activity"/>
    <property type="evidence" value="ECO:0007669"/>
    <property type="project" value="UniProtKB-UniRule"/>
</dbReference>
<protein>
    <recommendedName>
        <fullName evidence="4 13">Tetraacyldisaccharide 4'-kinase</fullName>
        <ecNumber evidence="3 13">2.7.1.130</ecNumber>
    </recommendedName>
    <alternativeName>
        <fullName evidence="12 13">Lipid A 4'-kinase</fullName>
    </alternativeName>
</protein>
<evidence type="ECO:0000256" key="10">
    <source>
        <dbReference type="ARBA" id="ARBA00022840"/>
    </source>
</evidence>
<comment type="function">
    <text evidence="1 13">Transfers the gamma-phosphate of ATP to the 4'-position of a tetraacyldisaccharide 1-phosphate intermediate (termed DS-1-P) to form tetraacyldisaccharide 1,4'-bis-phosphate (lipid IVA).</text>
</comment>
<keyword evidence="6 13" id="KW-0441">Lipid A biosynthesis</keyword>
<evidence type="ECO:0000256" key="4">
    <source>
        <dbReference type="ARBA" id="ARBA00016436"/>
    </source>
</evidence>
<sequence>MSVFRKILYPFSLLYGVITSTRNYLFNIHVLKSTKFATPTIVVGNLSVGGTGKTPQIEYLIRLLQNDYKVAVLSRGYKRKSKGFLIADENATAESIGDEPFQYYQKFNDIIVCVDADRINGIKQLDSLKNRPDVILLDDAFQHRKVEGGFNILLTSFNDLYIDDFMLPTGNLRERVSGAERANIIVVTKCPSTLSDKEQFELTKKLNPTFYQTVFFTSIEYDNNLKGASVINLLEIENTDVLLITGIANPTPLLNYLKEKNIKFQHLKYPDHHSFNNNDLREINNRVANFKSKNSIVLTTEKDYVRIFEKINNLHFISIKTKFISHKIDFDNLIKKYVEQSSRDS</sequence>
<dbReference type="OrthoDB" id="9766423at2"/>
<dbReference type="Proteomes" id="UP000198412">
    <property type="component" value="Unassembled WGS sequence"/>
</dbReference>
<name>A0A238XTT9_9FLAO</name>
<organism evidence="14 15">
    <name type="scientific">Lutibacter flavus</name>
    <dbReference type="NCBI Taxonomy" id="691689"/>
    <lineage>
        <taxon>Bacteria</taxon>
        <taxon>Pseudomonadati</taxon>
        <taxon>Bacteroidota</taxon>
        <taxon>Flavobacteriia</taxon>
        <taxon>Flavobacteriales</taxon>
        <taxon>Flavobacteriaceae</taxon>
        <taxon>Lutibacter</taxon>
    </lineage>
</organism>
<proteinExistence type="inferred from homology"/>
<gene>
    <name evidence="13" type="primary">lpxK</name>
    <name evidence="14" type="ORF">SAMN04488111_2102</name>
</gene>
<evidence type="ECO:0000256" key="7">
    <source>
        <dbReference type="ARBA" id="ARBA00022679"/>
    </source>
</evidence>
<evidence type="ECO:0000256" key="9">
    <source>
        <dbReference type="ARBA" id="ARBA00022777"/>
    </source>
</evidence>
<dbReference type="InterPro" id="IPR027417">
    <property type="entry name" value="P-loop_NTPase"/>
</dbReference>
<dbReference type="HAMAP" id="MF_00409">
    <property type="entry name" value="LpxK"/>
    <property type="match status" value="1"/>
</dbReference>
<dbReference type="RefSeq" id="WP_089378391.1">
    <property type="nucleotide sequence ID" value="NZ_FZNX01000003.1"/>
</dbReference>
<keyword evidence="11 13" id="KW-0443">Lipid metabolism</keyword>
<dbReference type="InterPro" id="IPR003758">
    <property type="entry name" value="LpxK"/>
</dbReference>
<keyword evidence="8 13" id="KW-0547">Nucleotide-binding</keyword>
<evidence type="ECO:0000256" key="8">
    <source>
        <dbReference type="ARBA" id="ARBA00022741"/>
    </source>
</evidence>